<dbReference type="AlphaFoldDB" id="A0A1L9TG31"/>
<dbReference type="InterPro" id="IPR023213">
    <property type="entry name" value="CAT-like_dom_sf"/>
</dbReference>
<name>A0A1L9TG31_9EURO</name>
<dbReference type="Proteomes" id="UP000184356">
    <property type="component" value="Unassembled WGS sequence"/>
</dbReference>
<evidence type="ECO:0000313" key="1">
    <source>
        <dbReference type="EMBL" id="OJJ58345.1"/>
    </source>
</evidence>
<reference evidence="2" key="1">
    <citation type="journal article" date="2017" name="Genome Biol.">
        <title>Comparative genomics reveals high biological diversity and specific adaptations in the industrially and medically important fungal genus Aspergillus.</title>
        <authorList>
            <person name="de Vries R.P."/>
            <person name="Riley R."/>
            <person name="Wiebenga A."/>
            <person name="Aguilar-Osorio G."/>
            <person name="Amillis S."/>
            <person name="Uchima C.A."/>
            <person name="Anderluh G."/>
            <person name="Asadollahi M."/>
            <person name="Askin M."/>
            <person name="Barry K."/>
            <person name="Battaglia E."/>
            <person name="Bayram O."/>
            <person name="Benocci T."/>
            <person name="Braus-Stromeyer S.A."/>
            <person name="Caldana C."/>
            <person name="Canovas D."/>
            <person name="Cerqueira G.C."/>
            <person name="Chen F."/>
            <person name="Chen W."/>
            <person name="Choi C."/>
            <person name="Clum A."/>
            <person name="Dos Santos R.A."/>
            <person name="Damasio A.R."/>
            <person name="Diallinas G."/>
            <person name="Emri T."/>
            <person name="Fekete E."/>
            <person name="Flipphi M."/>
            <person name="Freyberg S."/>
            <person name="Gallo A."/>
            <person name="Gournas C."/>
            <person name="Habgood R."/>
            <person name="Hainaut M."/>
            <person name="Harispe M.L."/>
            <person name="Henrissat B."/>
            <person name="Hilden K.S."/>
            <person name="Hope R."/>
            <person name="Hossain A."/>
            <person name="Karabika E."/>
            <person name="Karaffa L."/>
            <person name="Karanyi Z."/>
            <person name="Krasevec N."/>
            <person name="Kuo A."/>
            <person name="Kusch H."/>
            <person name="LaButti K."/>
            <person name="Lagendijk E.L."/>
            <person name="Lapidus A."/>
            <person name="Levasseur A."/>
            <person name="Lindquist E."/>
            <person name="Lipzen A."/>
            <person name="Logrieco A.F."/>
            <person name="MacCabe A."/>
            <person name="Maekelae M.R."/>
            <person name="Malavazi I."/>
            <person name="Melin P."/>
            <person name="Meyer V."/>
            <person name="Mielnichuk N."/>
            <person name="Miskei M."/>
            <person name="Molnar A.P."/>
            <person name="Mule G."/>
            <person name="Ngan C.Y."/>
            <person name="Orejas M."/>
            <person name="Orosz E."/>
            <person name="Ouedraogo J.P."/>
            <person name="Overkamp K.M."/>
            <person name="Park H.-S."/>
            <person name="Perrone G."/>
            <person name="Piumi F."/>
            <person name="Punt P.J."/>
            <person name="Ram A.F."/>
            <person name="Ramon A."/>
            <person name="Rauscher S."/>
            <person name="Record E."/>
            <person name="Riano-Pachon D.M."/>
            <person name="Robert V."/>
            <person name="Roehrig J."/>
            <person name="Ruller R."/>
            <person name="Salamov A."/>
            <person name="Salih N.S."/>
            <person name="Samson R.A."/>
            <person name="Sandor E."/>
            <person name="Sanguinetti M."/>
            <person name="Schuetze T."/>
            <person name="Sepcic K."/>
            <person name="Shelest E."/>
            <person name="Sherlock G."/>
            <person name="Sophianopoulou V."/>
            <person name="Squina F.M."/>
            <person name="Sun H."/>
            <person name="Susca A."/>
            <person name="Todd R.B."/>
            <person name="Tsang A."/>
            <person name="Unkles S.E."/>
            <person name="van de Wiele N."/>
            <person name="van Rossen-Uffink D."/>
            <person name="Oliveira J.V."/>
            <person name="Vesth T.C."/>
            <person name="Visser J."/>
            <person name="Yu J.-H."/>
            <person name="Zhou M."/>
            <person name="Andersen M.R."/>
            <person name="Archer D.B."/>
            <person name="Baker S.E."/>
            <person name="Benoit I."/>
            <person name="Brakhage A.A."/>
            <person name="Braus G.H."/>
            <person name="Fischer R."/>
            <person name="Frisvad J.C."/>
            <person name="Goldman G.H."/>
            <person name="Houbraken J."/>
            <person name="Oakley B."/>
            <person name="Pocsi I."/>
            <person name="Scazzocchio C."/>
            <person name="Seiboth B."/>
            <person name="vanKuyk P.A."/>
            <person name="Wortman J."/>
            <person name="Dyer P.S."/>
            <person name="Grigoriev I.V."/>
        </authorList>
    </citation>
    <scope>NUCLEOTIDE SEQUENCE [LARGE SCALE GENOMIC DNA]</scope>
    <source>
        <strain evidence="2">CBS 593.65</strain>
    </source>
</reference>
<sequence>MATSLRSARVLLQSKDAVRWRSKDAAAFERNTDAVEDFYYYSGSQNARNGRRHLDLTVTARLRVDPQADIQPDHARAAWVTLQQKHPALASYVHGSKRIYTRMDEEEQMKKWLNKTFVVLPDEEEITPEVLDSLPATDMPAMHFLPDAMTFALRTPHHLMDALGTVMLLNDFLTELSRTLLGEVDTTQDDQPVDLACSLKEAASLPSASIAQRARLWNIRRRWLRSYPTVGVVPDQECPQSGLSSWRDLEYTPGETKDIIAKAKKHKMSVTHVIHAGVAFAAKEYGPFQLTRNYNSVILVDMRRRFTDESARQRHALAPQHAMWPVSVQVTSFWKTAELLKNEYQELVKDPDLPALVEPVFAETIPGASAACPTFHSAPIFGNCGRIDDQLESAYEGFTVDDFSLSTECSGEEIVMAVWTYQGKLRIRAMFNEGFHSAKSIEQYMWLTEVALKDGLGVGKVHSWWP</sequence>
<dbReference type="EMBL" id="KV878587">
    <property type="protein sequence ID" value="OJJ58345.1"/>
    <property type="molecule type" value="Genomic_DNA"/>
</dbReference>
<proteinExistence type="predicted"/>
<dbReference type="Gene3D" id="3.30.559.10">
    <property type="entry name" value="Chloramphenicol acetyltransferase-like domain"/>
    <property type="match status" value="1"/>
</dbReference>
<dbReference type="RefSeq" id="XP_040702151.1">
    <property type="nucleotide sequence ID" value="XM_040847204.1"/>
</dbReference>
<dbReference type="STRING" id="1036612.A0A1L9TG31"/>
<dbReference type="PANTHER" id="PTHR42034:SF1">
    <property type="entry name" value="CONDENSATION DOMAIN-CONTAINING PROTEIN"/>
    <property type="match status" value="1"/>
</dbReference>
<dbReference type="GeneID" id="63763277"/>
<dbReference type="OrthoDB" id="2548233at2759"/>
<organism evidence="1 2">
    <name type="scientific">Aspergillus sydowii CBS 593.65</name>
    <dbReference type="NCBI Taxonomy" id="1036612"/>
    <lineage>
        <taxon>Eukaryota</taxon>
        <taxon>Fungi</taxon>
        <taxon>Dikarya</taxon>
        <taxon>Ascomycota</taxon>
        <taxon>Pezizomycotina</taxon>
        <taxon>Eurotiomycetes</taxon>
        <taxon>Eurotiomycetidae</taxon>
        <taxon>Eurotiales</taxon>
        <taxon>Aspergillaceae</taxon>
        <taxon>Aspergillus</taxon>
        <taxon>Aspergillus subgen. Nidulantes</taxon>
    </lineage>
</organism>
<evidence type="ECO:0008006" key="3">
    <source>
        <dbReference type="Google" id="ProtNLM"/>
    </source>
</evidence>
<dbReference type="VEuPathDB" id="FungiDB:ASPSYDRAFT_46361"/>
<accession>A0A1L9TG31</accession>
<gene>
    <name evidence="1" type="ORF">ASPSYDRAFT_46361</name>
</gene>
<dbReference type="PANTHER" id="PTHR42034">
    <property type="entry name" value="CHROMOSOME 7, WHOLE GENOME SHOTGUN SEQUENCE-RELATED"/>
    <property type="match status" value="1"/>
</dbReference>
<dbReference type="Gene3D" id="3.30.559.30">
    <property type="entry name" value="Nonribosomal peptide synthetase, condensation domain"/>
    <property type="match status" value="1"/>
</dbReference>
<keyword evidence="2" id="KW-1185">Reference proteome</keyword>
<evidence type="ECO:0000313" key="2">
    <source>
        <dbReference type="Proteomes" id="UP000184356"/>
    </source>
</evidence>
<protein>
    <recommendedName>
        <fullName evidence="3">Condensation domain-containing protein</fullName>
    </recommendedName>
</protein>